<proteinExistence type="predicted"/>
<dbReference type="GO" id="GO:0070204">
    <property type="term" value="F:2-succinyl-5-enolpyruvyl-6-hydroxy-3-cyclohexene-1-carboxylic-acid synthase activity"/>
    <property type="evidence" value="ECO:0007669"/>
    <property type="project" value="UniProtKB-EC"/>
</dbReference>
<dbReference type="NCBIfam" id="TIGR00173">
    <property type="entry name" value="menD"/>
    <property type="match status" value="1"/>
</dbReference>
<gene>
    <name evidence="7" type="primary">menD</name>
    <name evidence="7" type="ORF">ELAC_0784</name>
</gene>
<evidence type="ECO:0000313" key="8">
    <source>
        <dbReference type="Proteomes" id="UP000220251"/>
    </source>
</evidence>
<dbReference type="GO" id="GO:0009234">
    <property type="term" value="P:menaquinone biosynthetic process"/>
    <property type="evidence" value="ECO:0007669"/>
    <property type="project" value="InterPro"/>
</dbReference>
<evidence type="ECO:0000313" key="7">
    <source>
        <dbReference type="EMBL" id="CRX38136.1"/>
    </source>
</evidence>
<name>A0A0H5DNY0_9BACT</name>
<organism evidence="7 8">
    <name type="scientific">Estrella lausannensis</name>
    <dbReference type="NCBI Taxonomy" id="483423"/>
    <lineage>
        <taxon>Bacteria</taxon>
        <taxon>Pseudomonadati</taxon>
        <taxon>Chlamydiota</taxon>
        <taxon>Chlamydiia</taxon>
        <taxon>Parachlamydiales</taxon>
        <taxon>Candidatus Criblamydiaceae</taxon>
        <taxon>Estrella</taxon>
    </lineage>
</organism>
<dbReference type="Gene3D" id="3.40.50.970">
    <property type="match status" value="2"/>
</dbReference>
<reference evidence="8" key="1">
    <citation type="submission" date="2015-06" db="EMBL/GenBank/DDBJ databases">
        <authorList>
            <person name="Bertelli C."/>
        </authorList>
    </citation>
    <scope>NUCLEOTIDE SEQUENCE [LARGE SCALE GENOMIC DNA]</scope>
    <source>
        <strain evidence="8">CRIB-30</strain>
    </source>
</reference>
<keyword evidence="1 7" id="KW-0808">Transferase</keyword>
<accession>A0A0H5DNY0</accession>
<evidence type="ECO:0000256" key="3">
    <source>
        <dbReference type="ARBA" id="ARBA00022842"/>
    </source>
</evidence>
<dbReference type="CDD" id="cd07037">
    <property type="entry name" value="TPP_PYR_MenD"/>
    <property type="match status" value="1"/>
</dbReference>
<dbReference type="InterPro" id="IPR029061">
    <property type="entry name" value="THDP-binding"/>
</dbReference>
<evidence type="ECO:0000256" key="4">
    <source>
        <dbReference type="ARBA" id="ARBA00023052"/>
    </source>
</evidence>
<evidence type="ECO:0000259" key="6">
    <source>
        <dbReference type="Pfam" id="PF02776"/>
    </source>
</evidence>
<dbReference type="PANTHER" id="PTHR42916:SF1">
    <property type="entry name" value="PROTEIN PHYLLO, CHLOROPLASTIC"/>
    <property type="match status" value="1"/>
</dbReference>
<dbReference type="AlphaFoldDB" id="A0A0H5DNY0"/>
<evidence type="ECO:0000256" key="2">
    <source>
        <dbReference type="ARBA" id="ARBA00022723"/>
    </source>
</evidence>
<dbReference type="PIRSF" id="PIRSF004983">
    <property type="entry name" value="MenD"/>
    <property type="match status" value="1"/>
</dbReference>
<dbReference type="Gene3D" id="3.40.50.1220">
    <property type="entry name" value="TPP-binding domain"/>
    <property type="match status" value="1"/>
</dbReference>
<dbReference type="InterPro" id="IPR004433">
    <property type="entry name" value="MenaQ_synth_MenD"/>
</dbReference>
<keyword evidence="2" id="KW-0479">Metal-binding</keyword>
<dbReference type="GO" id="GO:0030976">
    <property type="term" value="F:thiamine pyrophosphate binding"/>
    <property type="evidence" value="ECO:0007669"/>
    <property type="project" value="InterPro"/>
</dbReference>
<dbReference type="SUPFAM" id="SSF52518">
    <property type="entry name" value="Thiamin diphosphate-binding fold (THDP-binding)"/>
    <property type="match status" value="2"/>
</dbReference>
<dbReference type="OrthoDB" id="9791859at2"/>
<sequence length="538" mass="60362">MGRDTKQISIDRTDAQRLNEDLTFNLVQAMARIGIRHFCICPGGRNAGMIDLIAAEESFHIVSFHDERAAGFFAVGKIMATGEPCCVVTTSGTAVGELMPAVMEAYYSGLPLVVLSADRPKRFRGSGAPQTAEQERIFGLYTPHFEDLEAESEPLLHTWDLKKPCHINLCLEEAYEHDYSRFPDIRFESRQESSSLFREEHQEAVHAFIEKHEYPFAVAGALSPGEAAAVKRLLLHYQLPCLLEGHSRLRADKDLQHLFITYGDDALVKSAAFGYPIDGVLRLGGVPTSRLFRDTEFLEGKISLLSVSKNPFAGSSWGDLLHTDLSRFQSPHWRPEGGFAKKAQDWMERDRALLSKMEALYEKYPRAEQTLVHRLSKIIPLDSRLFLGNSLPIREWDLHATTASPLEEVYAVRGLNGIDGQISAFLGLLHPQKKNIALMGDLTALYDLNAFFALKDCHGAFTLFIINNGGGKLFRKLFKNPLIQNNHELGFAHWPRMFGLSYAKVETSIIGPELLQYAVVEIVPEQDQSDAFNVEMRP</sequence>
<dbReference type="GO" id="GO:0046872">
    <property type="term" value="F:metal ion binding"/>
    <property type="evidence" value="ECO:0007669"/>
    <property type="project" value="UniProtKB-KW"/>
</dbReference>
<dbReference type="Pfam" id="PF02776">
    <property type="entry name" value="TPP_enzyme_N"/>
    <property type="match status" value="1"/>
</dbReference>
<keyword evidence="5" id="KW-0464">Manganese</keyword>
<feature type="domain" description="Thiamine pyrophosphate enzyme N-terminal TPP-binding" evidence="6">
    <location>
        <begin position="26"/>
        <end position="132"/>
    </location>
</feature>
<dbReference type="RefSeq" id="WP_098037985.1">
    <property type="nucleotide sequence ID" value="NZ_CWGJ01000011.1"/>
</dbReference>
<protein>
    <submittedName>
        <fullName evidence="7">2-succinyl-5-enolpyruvyl-6-hydroxy-3-cyclohexene-1-carboxylate synthase</fullName>
        <ecNumber evidence="7">2.2.1.9</ecNumber>
    </submittedName>
</protein>
<evidence type="ECO:0000256" key="1">
    <source>
        <dbReference type="ARBA" id="ARBA00022679"/>
    </source>
</evidence>
<evidence type="ECO:0000256" key="5">
    <source>
        <dbReference type="ARBA" id="ARBA00023211"/>
    </source>
</evidence>
<dbReference type="Proteomes" id="UP000220251">
    <property type="component" value="Unassembled WGS sequence"/>
</dbReference>
<dbReference type="EC" id="2.2.1.9" evidence="7"/>
<keyword evidence="3" id="KW-0460">Magnesium</keyword>
<keyword evidence="8" id="KW-1185">Reference proteome</keyword>
<keyword evidence="4" id="KW-0786">Thiamine pyrophosphate</keyword>
<dbReference type="PANTHER" id="PTHR42916">
    <property type="entry name" value="2-SUCCINYL-5-ENOLPYRUVYL-6-HYDROXY-3-CYCLOHEXENE-1-CARBOXYLATE SYNTHASE"/>
    <property type="match status" value="1"/>
</dbReference>
<dbReference type="EMBL" id="CWGJ01000011">
    <property type="protein sequence ID" value="CRX38136.1"/>
    <property type="molecule type" value="Genomic_DNA"/>
</dbReference>
<dbReference type="InterPro" id="IPR012001">
    <property type="entry name" value="Thiamin_PyroP_enz_TPP-bd_dom"/>
</dbReference>